<dbReference type="Proteomes" id="UP000241462">
    <property type="component" value="Unassembled WGS sequence"/>
</dbReference>
<dbReference type="EMBL" id="KZ678485">
    <property type="protein sequence ID" value="PSR82159.1"/>
    <property type="molecule type" value="Genomic_DNA"/>
</dbReference>
<proteinExistence type="predicted"/>
<protein>
    <submittedName>
        <fullName evidence="1">Uncharacterized protein</fullName>
    </submittedName>
</protein>
<evidence type="ECO:0000313" key="2">
    <source>
        <dbReference type="Proteomes" id="UP000241462"/>
    </source>
</evidence>
<gene>
    <name evidence="1" type="ORF">BD289DRAFT_23196</name>
</gene>
<accession>A0A2T3A3E6</accession>
<sequence length="151" mass="16661">MLSRLLPLLRRCELLQRRRSGVIGWLIGDKGLCEISLSETVLGGHEMTFPSGGAACGGTQTALVGDHTATTASSTTIVFNPHCHCHCHHSPVSSFRPCLSLPCYHKNRQKDEKAKKRDTTSARAITDRMRSFQITVVTNIFKSFNNYTALS</sequence>
<organism evidence="1 2">
    <name type="scientific">Coniella lustricola</name>
    <dbReference type="NCBI Taxonomy" id="2025994"/>
    <lineage>
        <taxon>Eukaryota</taxon>
        <taxon>Fungi</taxon>
        <taxon>Dikarya</taxon>
        <taxon>Ascomycota</taxon>
        <taxon>Pezizomycotina</taxon>
        <taxon>Sordariomycetes</taxon>
        <taxon>Sordariomycetidae</taxon>
        <taxon>Diaporthales</taxon>
        <taxon>Schizoparmaceae</taxon>
        <taxon>Coniella</taxon>
    </lineage>
</organism>
<name>A0A2T3A3E6_9PEZI</name>
<evidence type="ECO:0000313" key="1">
    <source>
        <dbReference type="EMBL" id="PSR82159.1"/>
    </source>
</evidence>
<keyword evidence="2" id="KW-1185">Reference proteome</keyword>
<dbReference type="InParanoid" id="A0A2T3A3E6"/>
<dbReference type="AlphaFoldDB" id="A0A2T3A3E6"/>
<reference evidence="1 2" key="1">
    <citation type="journal article" date="2018" name="Mycol. Prog.">
        <title>Coniella lustricola, a new species from submerged detritus.</title>
        <authorList>
            <person name="Raudabaugh D.B."/>
            <person name="Iturriaga T."/>
            <person name="Carver A."/>
            <person name="Mondo S."/>
            <person name="Pangilinan J."/>
            <person name="Lipzen A."/>
            <person name="He G."/>
            <person name="Amirebrahimi M."/>
            <person name="Grigoriev I.V."/>
            <person name="Miller A.N."/>
        </authorList>
    </citation>
    <scope>NUCLEOTIDE SEQUENCE [LARGE SCALE GENOMIC DNA]</scope>
    <source>
        <strain evidence="1 2">B22-T-1</strain>
    </source>
</reference>